<protein>
    <submittedName>
        <fullName evidence="4">Group 1 glycosyl transferase</fullName>
    </submittedName>
</protein>
<evidence type="ECO:0000259" key="2">
    <source>
        <dbReference type="Pfam" id="PF00534"/>
    </source>
</evidence>
<dbReference type="InterPro" id="IPR001296">
    <property type="entry name" value="Glyco_trans_1"/>
</dbReference>
<dbReference type="PANTHER" id="PTHR46401:SF2">
    <property type="entry name" value="GLYCOSYLTRANSFERASE WBBK-RELATED"/>
    <property type="match status" value="1"/>
</dbReference>
<sequence>MAAKRILFVHQNFPGQFPHIADGCLAAGYKVAAVAGPTGKNRPGVDVRRWKLGRGSTAGIFEPATRAEADLLRADAAAHLAAQFKADGFIPDLIIGHPGWGETIHMHEVFPGVPIVLFGEFFYKSRGADVGFDLEFENRTFADDLRSSAKNIGMAGACSTADVIVCPTPFQASTHPKAFQPMIRVFHEGVDIAKTARKSGSLKMPNGTVLDGSTPVITFINRNFERLRGFHIFMRALPTLLQARPDAQVIVIGGDDGKGYGGQLPDGQTWKNKMLAEVGDHLDLNRIHFTGKVPHPQMLAALSMSWAHVYYTYPFVLSWSLVEAMACECLILGSDTAPVRDAITSGEEGILNDFFDVDALSRAMIDACANPDRYTGLRKAAREKALRLFDRETVGVPKWLALIQELIGPA</sequence>
<accession>A0A258FNR4</accession>
<dbReference type="InterPro" id="IPR022623">
    <property type="entry name" value="Glyco_trans_4"/>
</dbReference>
<dbReference type="Proteomes" id="UP000215595">
    <property type="component" value="Unassembled WGS sequence"/>
</dbReference>
<dbReference type="EMBL" id="NCEB01000016">
    <property type="protein sequence ID" value="OYX33402.1"/>
    <property type="molecule type" value="Genomic_DNA"/>
</dbReference>
<keyword evidence="1 4" id="KW-0808">Transferase</keyword>
<evidence type="ECO:0000313" key="5">
    <source>
        <dbReference type="Proteomes" id="UP000215595"/>
    </source>
</evidence>
<dbReference type="PANTHER" id="PTHR46401">
    <property type="entry name" value="GLYCOSYLTRANSFERASE WBBK-RELATED"/>
    <property type="match status" value="1"/>
</dbReference>
<dbReference type="GO" id="GO:0016757">
    <property type="term" value="F:glycosyltransferase activity"/>
    <property type="evidence" value="ECO:0007669"/>
    <property type="project" value="InterPro"/>
</dbReference>
<dbReference type="GO" id="GO:0009103">
    <property type="term" value="P:lipopolysaccharide biosynthetic process"/>
    <property type="evidence" value="ECO:0007669"/>
    <property type="project" value="TreeGrafter"/>
</dbReference>
<gene>
    <name evidence="4" type="ORF">B7Z01_08685</name>
</gene>
<comment type="caution">
    <text evidence="4">The sequence shown here is derived from an EMBL/GenBank/DDBJ whole genome shotgun (WGS) entry which is preliminary data.</text>
</comment>
<reference evidence="4 5" key="1">
    <citation type="submission" date="2017-03" db="EMBL/GenBank/DDBJ databases">
        <title>Lifting the veil on microbial sulfur biogeochemistry in mining wastewaters.</title>
        <authorList>
            <person name="Kantor R.S."/>
            <person name="Colenbrander Nelson T."/>
            <person name="Marshall S."/>
            <person name="Bennett D."/>
            <person name="Apte S."/>
            <person name="Camacho D."/>
            <person name="Thomas B.C."/>
            <person name="Warren L.A."/>
            <person name="Banfield J.F."/>
        </authorList>
    </citation>
    <scope>NUCLEOTIDE SEQUENCE [LARGE SCALE GENOMIC DNA]</scope>
    <source>
        <strain evidence="4">32-69-9</strain>
    </source>
</reference>
<proteinExistence type="predicted"/>
<dbReference type="Pfam" id="PF12000">
    <property type="entry name" value="Glyco_trans_4_3"/>
    <property type="match status" value="1"/>
</dbReference>
<evidence type="ECO:0000256" key="1">
    <source>
        <dbReference type="ARBA" id="ARBA00022679"/>
    </source>
</evidence>
<feature type="domain" description="Glycosyl transferase family 1" evidence="2">
    <location>
        <begin position="210"/>
        <end position="383"/>
    </location>
</feature>
<dbReference type="SUPFAM" id="SSF53756">
    <property type="entry name" value="UDP-Glycosyltransferase/glycogen phosphorylase"/>
    <property type="match status" value="1"/>
</dbReference>
<feature type="domain" description="Glycosyl transferase family 4" evidence="3">
    <location>
        <begin position="30"/>
        <end position="193"/>
    </location>
</feature>
<dbReference type="Gene3D" id="3.40.50.2000">
    <property type="entry name" value="Glycogen Phosphorylase B"/>
    <property type="match status" value="1"/>
</dbReference>
<dbReference type="Pfam" id="PF00534">
    <property type="entry name" value="Glycos_transf_1"/>
    <property type="match status" value="1"/>
</dbReference>
<evidence type="ECO:0000313" key="4">
    <source>
        <dbReference type="EMBL" id="OYX33402.1"/>
    </source>
</evidence>
<dbReference type="AlphaFoldDB" id="A0A258FNR4"/>
<evidence type="ECO:0000259" key="3">
    <source>
        <dbReference type="Pfam" id="PF12000"/>
    </source>
</evidence>
<organism evidence="4 5">
    <name type="scientific">Brevundimonas subvibrioides</name>
    <dbReference type="NCBI Taxonomy" id="74313"/>
    <lineage>
        <taxon>Bacteria</taxon>
        <taxon>Pseudomonadati</taxon>
        <taxon>Pseudomonadota</taxon>
        <taxon>Alphaproteobacteria</taxon>
        <taxon>Caulobacterales</taxon>
        <taxon>Caulobacteraceae</taxon>
        <taxon>Brevundimonas</taxon>
    </lineage>
</organism>
<name>A0A258FNR4_9CAUL</name>